<protein>
    <recommendedName>
        <fullName evidence="3">Transcriptional regulator</fullName>
    </recommendedName>
</protein>
<dbReference type="EMBL" id="JADBEG010000001">
    <property type="protein sequence ID" value="MBE1501360.1"/>
    <property type="molecule type" value="Genomic_DNA"/>
</dbReference>
<reference evidence="1 2" key="1">
    <citation type="submission" date="2020-10" db="EMBL/GenBank/DDBJ databases">
        <title>Sequencing the genomes of 1000 actinobacteria strains.</title>
        <authorList>
            <person name="Klenk H.-P."/>
        </authorList>
    </citation>
    <scope>NUCLEOTIDE SEQUENCE [LARGE SCALE GENOMIC DNA]</scope>
    <source>
        <strain evidence="1 2">DSM 44653</strain>
    </source>
</reference>
<gene>
    <name evidence="1" type="ORF">H4696_008460</name>
</gene>
<dbReference type="Proteomes" id="UP000631670">
    <property type="component" value="Unassembled WGS sequence"/>
</dbReference>
<accession>A0ABR9IDU5</accession>
<dbReference type="RefSeq" id="WP_143265227.1">
    <property type="nucleotide sequence ID" value="NZ_JADBEG010000001.1"/>
</dbReference>
<organism evidence="1 2">
    <name type="scientific">Amycolatopsis lexingtonensis</name>
    <dbReference type="NCBI Taxonomy" id="218822"/>
    <lineage>
        <taxon>Bacteria</taxon>
        <taxon>Bacillati</taxon>
        <taxon>Actinomycetota</taxon>
        <taxon>Actinomycetes</taxon>
        <taxon>Pseudonocardiales</taxon>
        <taxon>Pseudonocardiaceae</taxon>
        <taxon>Amycolatopsis</taxon>
    </lineage>
</organism>
<evidence type="ECO:0000313" key="2">
    <source>
        <dbReference type="Proteomes" id="UP000631670"/>
    </source>
</evidence>
<evidence type="ECO:0008006" key="3">
    <source>
        <dbReference type="Google" id="ProtNLM"/>
    </source>
</evidence>
<sequence length="121" mass="13245">MDDPLRELQLLTGELLAWKDLLRTRIGELTTIGYRGMTSEQVRAEVQLYRDAVTQLGSLLTSIAKLRIDERLCEIEHTKAVALAAAVEAAVAEVGLPAADARRARLAVVRHLRAVEDGEAA</sequence>
<proteinExistence type="predicted"/>
<evidence type="ECO:0000313" key="1">
    <source>
        <dbReference type="EMBL" id="MBE1501360.1"/>
    </source>
</evidence>
<name>A0ABR9IDU5_9PSEU</name>
<keyword evidence="2" id="KW-1185">Reference proteome</keyword>
<comment type="caution">
    <text evidence="1">The sequence shown here is derived from an EMBL/GenBank/DDBJ whole genome shotgun (WGS) entry which is preliminary data.</text>
</comment>